<keyword evidence="11 15" id="KW-0378">Hydrolase</keyword>
<evidence type="ECO:0000256" key="8">
    <source>
        <dbReference type="ARBA" id="ARBA00022490"/>
    </source>
</evidence>
<evidence type="ECO:0000256" key="13">
    <source>
        <dbReference type="ARBA" id="ARBA00023102"/>
    </source>
</evidence>
<dbReference type="NCBIfam" id="NF002747">
    <property type="entry name" value="PRK02759.1"/>
    <property type="match status" value="1"/>
</dbReference>
<dbReference type="HAMAP" id="MF_01021">
    <property type="entry name" value="HisI"/>
    <property type="match status" value="1"/>
</dbReference>
<dbReference type="Pfam" id="PF01503">
    <property type="entry name" value="PRA-PH"/>
    <property type="match status" value="1"/>
</dbReference>
<dbReference type="NCBIfam" id="TIGR03188">
    <property type="entry name" value="histidine_hisI"/>
    <property type="match status" value="1"/>
</dbReference>
<gene>
    <name evidence="15" type="primary">hisI</name>
    <name evidence="15" type="synonym">hisIE</name>
    <name evidence="17" type="ORF">IAB70_02690</name>
</gene>
<protein>
    <recommendedName>
        <fullName evidence="15">Histidine biosynthesis bifunctional protein HisIE</fullName>
    </recommendedName>
    <domain>
        <recommendedName>
            <fullName evidence="15">Phosphoribosyl-AMP cyclohydrolase</fullName>
            <shortName evidence="15">PRA-CH</shortName>
            <ecNumber evidence="15">3.5.4.19</ecNumber>
        </recommendedName>
    </domain>
    <domain>
        <recommendedName>
            <fullName evidence="15">Phosphoribosyl-ATP pyrophosphatase</fullName>
            <shortName evidence="15">PRA-PH</shortName>
            <ecNumber evidence="15">3.6.1.31</ecNumber>
        </recommendedName>
    </domain>
</protein>
<feature type="region of interest" description="Phosphoribosyl-ATP pyrophosphohydrolase" evidence="15">
    <location>
        <begin position="116"/>
        <end position="218"/>
    </location>
</feature>
<dbReference type="InterPro" id="IPR023019">
    <property type="entry name" value="His_synth_HisIE"/>
</dbReference>
<evidence type="ECO:0000256" key="1">
    <source>
        <dbReference type="ARBA" id="ARBA00000024"/>
    </source>
</evidence>
<evidence type="ECO:0000256" key="7">
    <source>
        <dbReference type="ARBA" id="ARBA00008299"/>
    </source>
</evidence>
<comment type="catalytic activity">
    <reaction evidence="1 15">
        <text>1-(5-phospho-beta-D-ribosyl)-5'-AMP + H2O = 1-(5-phospho-beta-D-ribosyl)-5-[(5-phospho-beta-D-ribosylamino)methylideneamino]imidazole-4-carboxamide</text>
        <dbReference type="Rhea" id="RHEA:20049"/>
        <dbReference type="ChEBI" id="CHEBI:15377"/>
        <dbReference type="ChEBI" id="CHEBI:58435"/>
        <dbReference type="ChEBI" id="CHEBI:59457"/>
        <dbReference type="EC" id="3.5.4.19"/>
    </reaction>
</comment>
<dbReference type="PANTHER" id="PTHR42945">
    <property type="entry name" value="HISTIDINE BIOSYNTHESIS BIFUNCTIONAL PROTEIN"/>
    <property type="match status" value="1"/>
</dbReference>
<evidence type="ECO:0000256" key="12">
    <source>
        <dbReference type="ARBA" id="ARBA00022840"/>
    </source>
</evidence>
<evidence type="ECO:0000256" key="15">
    <source>
        <dbReference type="HAMAP-Rule" id="MF_01019"/>
    </source>
</evidence>
<evidence type="ECO:0000256" key="4">
    <source>
        <dbReference type="ARBA" id="ARBA00005169"/>
    </source>
</evidence>
<comment type="pathway">
    <text evidence="4 15">Amino-acid biosynthesis; L-histidine biosynthesis; L-histidine from 5-phospho-alpha-D-ribose 1-diphosphate: step 3/9.</text>
</comment>
<keyword evidence="10 15" id="KW-0547">Nucleotide-binding</keyword>
<dbReference type="NCBIfam" id="NF000768">
    <property type="entry name" value="PRK00051.1"/>
    <property type="match status" value="1"/>
</dbReference>
<dbReference type="PANTHER" id="PTHR42945:SF9">
    <property type="entry name" value="HISTIDINE BIOSYNTHESIS BIFUNCTIONAL PROTEIN HISIE"/>
    <property type="match status" value="1"/>
</dbReference>
<dbReference type="Pfam" id="PF01502">
    <property type="entry name" value="PRA-CH"/>
    <property type="match status" value="1"/>
</dbReference>
<evidence type="ECO:0000313" key="18">
    <source>
        <dbReference type="Proteomes" id="UP000824093"/>
    </source>
</evidence>
<organism evidence="17 18">
    <name type="scientific">Candidatus Merdicola faecigallinarum</name>
    <dbReference type="NCBI Taxonomy" id="2840862"/>
    <lineage>
        <taxon>Bacteria</taxon>
        <taxon>Bacillati</taxon>
        <taxon>Bacillota</taxon>
        <taxon>Clostridia</taxon>
        <taxon>Candidatus Merdicola</taxon>
    </lineage>
</organism>
<dbReference type="EC" id="3.5.4.19" evidence="15"/>
<reference evidence="17" key="2">
    <citation type="journal article" date="2021" name="PeerJ">
        <title>Extensive microbial diversity within the chicken gut microbiome revealed by metagenomics and culture.</title>
        <authorList>
            <person name="Gilroy R."/>
            <person name="Ravi A."/>
            <person name="Getino M."/>
            <person name="Pursley I."/>
            <person name="Horton D.L."/>
            <person name="Alikhan N.F."/>
            <person name="Baker D."/>
            <person name="Gharbi K."/>
            <person name="Hall N."/>
            <person name="Watson M."/>
            <person name="Adriaenssens E.M."/>
            <person name="Foster-Nyarko E."/>
            <person name="Jarju S."/>
            <person name="Secka A."/>
            <person name="Antonio M."/>
            <person name="Oren A."/>
            <person name="Chaudhuri R.R."/>
            <person name="La Ragione R."/>
            <person name="Hildebrand F."/>
            <person name="Pallen M.J."/>
        </authorList>
    </citation>
    <scope>NUCLEOTIDE SEQUENCE</scope>
    <source>
        <strain evidence="17">CHK195-15760</strain>
    </source>
</reference>
<dbReference type="EMBL" id="DVNH01000019">
    <property type="protein sequence ID" value="HIU51519.1"/>
    <property type="molecule type" value="Genomic_DNA"/>
</dbReference>
<evidence type="ECO:0000256" key="9">
    <source>
        <dbReference type="ARBA" id="ARBA00022605"/>
    </source>
</evidence>
<dbReference type="SUPFAM" id="SSF101386">
    <property type="entry name" value="all-alpha NTP pyrophosphatases"/>
    <property type="match status" value="1"/>
</dbReference>
<keyword evidence="8 15" id="KW-0963">Cytoplasm</keyword>
<comment type="caution">
    <text evidence="17">The sequence shown here is derived from an EMBL/GenBank/DDBJ whole genome shotgun (WGS) entry which is preliminary data.</text>
</comment>
<comment type="similarity">
    <text evidence="7 15">In the N-terminal section; belongs to the PRA-CH family.</text>
</comment>
<evidence type="ECO:0000256" key="3">
    <source>
        <dbReference type="ARBA" id="ARBA00004496"/>
    </source>
</evidence>
<evidence type="ECO:0000259" key="16">
    <source>
        <dbReference type="Pfam" id="PF01502"/>
    </source>
</evidence>
<dbReference type="Gene3D" id="1.10.287.1080">
    <property type="entry name" value="MazG-like"/>
    <property type="match status" value="1"/>
</dbReference>
<dbReference type="InterPro" id="IPR026660">
    <property type="entry name" value="PRA-CH"/>
</dbReference>
<sequence length="218" mass="25627">MKLDLKPDFEKQELIPAIIQDFQTKEVLMLAYVNEESYKEMLRTKQTCFYSRSRKKLWKKGETSGNIQEIKGMYLDCDKDTLLIYVKQTGGACHTGEYSCFFNEIIPYQDKEKEILEEMYATIQDRVANPMEKSYTNYLLAEGVDKICKKIGEEASETIIAAKNEDKDELIGEISDLVYHTLVLMFYRKVTLTEIEEKLKQRHQKQGNKKEFYQKGEY</sequence>
<evidence type="ECO:0000313" key="17">
    <source>
        <dbReference type="EMBL" id="HIU51519.1"/>
    </source>
</evidence>
<dbReference type="AlphaFoldDB" id="A0A9D1M0U7"/>
<dbReference type="InterPro" id="IPR038019">
    <property type="entry name" value="PRib_AMP_CycHydrolase_sf"/>
</dbReference>
<dbReference type="GO" id="GO:0004636">
    <property type="term" value="F:phosphoribosyl-ATP diphosphatase activity"/>
    <property type="evidence" value="ECO:0007669"/>
    <property type="project" value="UniProtKB-UniRule"/>
</dbReference>
<dbReference type="FunFam" id="1.10.287.1080:FF:000002">
    <property type="entry name" value="Histidine biosynthesis bifunctional protein HisIE"/>
    <property type="match status" value="1"/>
</dbReference>
<keyword evidence="13 15" id="KW-0368">Histidine biosynthesis</keyword>
<feature type="region of interest" description="Phosphoribosyl-AMP cyclohydrolase" evidence="15">
    <location>
        <begin position="1"/>
        <end position="115"/>
    </location>
</feature>
<dbReference type="CDD" id="cd11534">
    <property type="entry name" value="NTP-PPase_HisIE_like"/>
    <property type="match status" value="1"/>
</dbReference>
<dbReference type="FunFam" id="3.10.20.810:FF:000001">
    <property type="entry name" value="Histidine biosynthesis bifunctional protein HisIE"/>
    <property type="match status" value="1"/>
</dbReference>
<reference evidence="17" key="1">
    <citation type="submission" date="2020-10" db="EMBL/GenBank/DDBJ databases">
        <authorList>
            <person name="Gilroy R."/>
        </authorList>
    </citation>
    <scope>NUCLEOTIDE SEQUENCE</scope>
    <source>
        <strain evidence="17">CHK195-15760</strain>
    </source>
</reference>
<keyword evidence="14 15" id="KW-0511">Multifunctional enzyme</keyword>
<dbReference type="GO" id="GO:0005524">
    <property type="term" value="F:ATP binding"/>
    <property type="evidence" value="ECO:0007669"/>
    <property type="project" value="UniProtKB-KW"/>
</dbReference>
<dbReference type="Gene3D" id="3.10.20.810">
    <property type="entry name" value="Phosphoribosyl-AMP cyclohydrolase"/>
    <property type="match status" value="1"/>
</dbReference>
<proteinExistence type="inferred from homology"/>
<dbReference type="GO" id="GO:0000105">
    <property type="term" value="P:L-histidine biosynthetic process"/>
    <property type="evidence" value="ECO:0007669"/>
    <property type="project" value="UniProtKB-UniRule"/>
</dbReference>
<dbReference type="Proteomes" id="UP000824093">
    <property type="component" value="Unassembled WGS sequence"/>
</dbReference>
<name>A0A9D1M0U7_9FIRM</name>
<feature type="domain" description="Phosphoribosyl-AMP cyclohydrolase" evidence="16">
    <location>
        <begin position="29"/>
        <end position="102"/>
    </location>
</feature>
<dbReference type="InterPro" id="IPR008179">
    <property type="entry name" value="HisE"/>
</dbReference>
<dbReference type="GO" id="GO:0005737">
    <property type="term" value="C:cytoplasm"/>
    <property type="evidence" value="ECO:0007669"/>
    <property type="project" value="UniProtKB-SubCell"/>
</dbReference>
<evidence type="ECO:0000256" key="10">
    <source>
        <dbReference type="ARBA" id="ARBA00022741"/>
    </source>
</evidence>
<comment type="similarity">
    <text evidence="6 15">In the C-terminal section; belongs to the PRA-PH family.</text>
</comment>
<keyword evidence="12 15" id="KW-0067">ATP-binding</keyword>
<dbReference type="EC" id="3.6.1.31" evidence="15"/>
<dbReference type="InterPro" id="IPR021130">
    <property type="entry name" value="PRib-ATP_PPHydrolase-like"/>
</dbReference>
<comment type="catalytic activity">
    <reaction evidence="2 15">
        <text>1-(5-phospho-beta-D-ribosyl)-ATP + H2O = 1-(5-phospho-beta-D-ribosyl)-5'-AMP + diphosphate + H(+)</text>
        <dbReference type="Rhea" id="RHEA:22828"/>
        <dbReference type="ChEBI" id="CHEBI:15377"/>
        <dbReference type="ChEBI" id="CHEBI:15378"/>
        <dbReference type="ChEBI" id="CHEBI:33019"/>
        <dbReference type="ChEBI" id="CHEBI:59457"/>
        <dbReference type="ChEBI" id="CHEBI:73183"/>
        <dbReference type="EC" id="3.6.1.31"/>
    </reaction>
</comment>
<dbReference type="SUPFAM" id="SSF141734">
    <property type="entry name" value="HisI-like"/>
    <property type="match status" value="1"/>
</dbReference>
<dbReference type="HAMAP" id="MF_01019">
    <property type="entry name" value="HisIE"/>
    <property type="match status" value="1"/>
</dbReference>
<dbReference type="GO" id="GO:0004635">
    <property type="term" value="F:phosphoribosyl-AMP cyclohydrolase activity"/>
    <property type="evidence" value="ECO:0007669"/>
    <property type="project" value="UniProtKB-UniRule"/>
</dbReference>
<dbReference type="InterPro" id="IPR002496">
    <property type="entry name" value="PRib_AMP_CycHydrolase_dom"/>
</dbReference>
<dbReference type="HAMAP" id="MF_01020">
    <property type="entry name" value="HisE"/>
    <property type="match status" value="1"/>
</dbReference>
<comment type="subcellular location">
    <subcellularLocation>
        <location evidence="3 15">Cytoplasm</location>
    </subcellularLocation>
</comment>
<evidence type="ECO:0000256" key="2">
    <source>
        <dbReference type="ARBA" id="ARBA00001460"/>
    </source>
</evidence>
<keyword evidence="9 15" id="KW-0028">Amino-acid biosynthesis</keyword>
<evidence type="ECO:0000256" key="11">
    <source>
        <dbReference type="ARBA" id="ARBA00022801"/>
    </source>
</evidence>
<evidence type="ECO:0000256" key="5">
    <source>
        <dbReference type="ARBA" id="ARBA00005204"/>
    </source>
</evidence>
<evidence type="ECO:0000256" key="14">
    <source>
        <dbReference type="ARBA" id="ARBA00023268"/>
    </source>
</evidence>
<accession>A0A9D1M0U7</accession>
<evidence type="ECO:0000256" key="6">
    <source>
        <dbReference type="ARBA" id="ARBA00007731"/>
    </source>
</evidence>
<comment type="pathway">
    <text evidence="5 15">Amino-acid biosynthesis; L-histidine biosynthesis; L-histidine from 5-phospho-alpha-D-ribose 1-diphosphate: step 2/9.</text>
</comment>